<dbReference type="AlphaFoldDB" id="A0AAE1U7B0"/>
<sequence>MASCLPLPFPDHCSPPDSHRKDGEALSFVSYFAFVHIHVDDPSSAFHTVTEVEWTTTSMAGGCAGASERELVGTYQWGTTILEPNTASGVTLYTTVTTKLF</sequence>
<gene>
    <name evidence="1" type="ORF">Pmani_019530</name>
</gene>
<proteinExistence type="predicted"/>
<name>A0AAE1U7B0_9EUCA</name>
<protein>
    <submittedName>
        <fullName evidence="1">Uncharacterized protein</fullName>
    </submittedName>
</protein>
<comment type="caution">
    <text evidence="1">The sequence shown here is derived from an EMBL/GenBank/DDBJ whole genome shotgun (WGS) entry which is preliminary data.</text>
</comment>
<accession>A0AAE1U7B0</accession>
<evidence type="ECO:0000313" key="1">
    <source>
        <dbReference type="EMBL" id="KAK4308810.1"/>
    </source>
</evidence>
<dbReference type="EMBL" id="JAWZYT010001840">
    <property type="protein sequence ID" value="KAK4308810.1"/>
    <property type="molecule type" value="Genomic_DNA"/>
</dbReference>
<organism evidence="1 2">
    <name type="scientific">Petrolisthes manimaculis</name>
    <dbReference type="NCBI Taxonomy" id="1843537"/>
    <lineage>
        <taxon>Eukaryota</taxon>
        <taxon>Metazoa</taxon>
        <taxon>Ecdysozoa</taxon>
        <taxon>Arthropoda</taxon>
        <taxon>Crustacea</taxon>
        <taxon>Multicrustacea</taxon>
        <taxon>Malacostraca</taxon>
        <taxon>Eumalacostraca</taxon>
        <taxon>Eucarida</taxon>
        <taxon>Decapoda</taxon>
        <taxon>Pleocyemata</taxon>
        <taxon>Anomura</taxon>
        <taxon>Galatheoidea</taxon>
        <taxon>Porcellanidae</taxon>
        <taxon>Petrolisthes</taxon>
    </lineage>
</organism>
<evidence type="ECO:0000313" key="2">
    <source>
        <dbReference type="Proteomes" id="UP001292094"/>
    </source>
</evidence>
<keyword evidence="2" id="KW-1185">Reference proteome</keyword>
<reference evidence="1" key="1">
    <citation type="submission" date="2023-11" db="EMBL/GenBank/DDBJ databases">
        <title>Genome assemblies of two species of porcelain crab, Petrolisthes cinctipes and Petrolisthes manimaculis (Anomura: Porcellanidae).</title>
        <authorList>
            <person name="Angst P."/>
        </authorList>
    </citation>
    <scope>NUCLEOTIDE SEQUENCE</scope>
    <source>
        <strain evidence="1">PB745_02</strain>
        <tissue evidence="1">Gill</tissue>
    </source>
</reference>
<dbReference type="Proteomes" id="UP001292094">
    <property type="component" value="Unassembled WGS sequence"/>
</dbReference>